<feature type="region of interest" description="Disordered" evidence="1">
    <location>
        <begin position="108"/>
        <end position="172"/>
    </location>
</feature>
<reference evidence="2 3" key="1">
    <citation type="journal article" date="2018" name="Nat. Ecol. Evol.">
        <title>Genomic signatures of mitonuclear coevolution across populations of Tigriopus californicus.</title>
        <authorList>
            <person name="Barreto F.S."/>
            <person name="Watson E.T."/>
            <person name="Lima T.G."/>
            <person name="Willett C.S."/>
            <person name="Edmands S."/>
            <person name="Li W."/>
            <person name="Burton R.S."/>
        </authorList>
    </citation>
    <scope>NUCLEOTIDE SEQUENCE [LARGE SCALE GENOMIC DNA]</scope>
    <source>
        <strain evidence="2 3">San Diego</strain>
    </source>
</reference>
<dbReference type="InterPro" id="IPR020095">
    <property type="entry name" value="PsdUridine_synth_TruA_C"/>
</dbReference>
<evidence type="ECO:0000313" key="3">
    <source>
        <dbReference type="Proteomes" id="UP000318571"/>
    </source>
</evidence>
<dbReference type="STRING" id="6832.A0A553PH38"/>
<name>A0A553PH38_TIGCA</name>
<dbReference type="GO" id="GO:0009982">
    <property type="term" value="F:pseudouridine synthase activity"/>
    <property type="evidence" value="ECO:0007669"/>
    <property type="project" value="InterPro"/>
</dbReference>
<dbReference type="Gene3D" id="3.30.70.660">
    <property type="entry name" value="Pseudouridine synthase I, catalytic domain, C-terminal subdomain"/>
    <property type="match status" value="1"/>
</dbReference>
<dbReference type="OrthoDB" id="10256309at2759"/>
<gene>
    <name evidence="2" type="ORF">TCAL_15913</name>
</gene>
<sequence length="172" mass="19707">MIGMMISVMRGYTTEATIEATWAKDRIDIPRGPGLGLMLNEVHYERYNKRFGSDGIHEALTWDELQDDLESFKKDVIFADIIQTEKEERSMLDWGWNLPIHSFEPRHFESVDSPRNPLRQAKGLVGKLNDKDAEEDEQLQKEQNGAGHDADDVFEEANTDPKGKKKCEVAEI</sequence>
<dbReference type="Proteomes" id="UP000318571">
    <property type="component" value="Chromosome 5"/>
</dbReference>
<feature type="compositionally biased region" description="Basic and acidic residues" evidence="1">
    <location>
        <begin position="159"/>
        <end position="172"/>
    </location>
</feature>
<keyword evidence="3" id="KW-1185">Reference proteome</keyword>
<dbReference type="GO" id="GO:0003723">
    <property type="term" value="F:RNA binding"/>
    <property type="evidence" value="ECO:0007669"/>
    <property type="project" value="InterPro"/>
</dbReference>
<organism evidence="2 3">
    <name type="scientific">Tigriopus californicus</name>
    <name type="common">Marine copepod</name>
    <dbReference type="NCBI Taxonomy" id="6832"/>
    <lineage>
        <taxon>Eukaryota</taxon>
        <taxon>Metazoa</taxon>
        <taxon>Ecdysozoa</taxon>
        <taxon>Arthropoda</taxon>
        <taxon>Crustacea</taxon>
        <taxon>Multicrustacea</taxon>
        <taxon>Hexanauplia</taxon>
        <taxon>Copepoda</taxon>
        <taxon>Harpacticoida</taxon>
        <taxon>Harpacticidae</taxon>
        <taxon>Tigriopus</taxon>
    </lineage>
</organism>
<dbReference type="AlphaFoldDB" id="A0A553PH38"/>
<evidence type="ECO:0000256" key="1">
    <source>
        <dbReference type="SAM" id="MobiDB-lite"/>
    </source>
</evidence>
<accession>A0A553PH38</accession>
<evidence type="ECO:0000313" key="2">
    <source>
        <dbReference type="EMBL" id="TRY76985.1"/>
    </source>
</evidence>
<protein>
    <recommendedName>
        <fullName evidence="4">Pseudouridine synthase I TruA alpha/beta domain-containing protein</fullName>
    </recommendedName>
</protein>
<proteinExistence type="predicted"/>
<evidence type="ECO:0008006" key="4">
    <source>
        <dbReference type="Google" id="ProtNLM"/>
    </source>
</evidence>
<dbReference type="EMBL" id="VCGU01000004">
    <property type="protein sequence ID" value="TRY76985.1"/>
    <property type="molecule type" value="Genomic_DNA"/>
</dbReference>
<comment type="caution">
    <text evidence="2">The sequence shown here is derived from an EMBL/GenBank/DDBJ whole genome shotgun (WGS) entry which is preliminary data.</text>
</comment>